<dbReference type="EnsemblPlants" id="MELO3C028220.2.1">
    <property type="protein sequence ID" value="MELO3C028220.2.1"/>
    <property type="gene ID" value="MELO3C028220.2"/>
</dbReference>
<protein>
    <submittedName>
        <fullName evidence="2">Uncharacterized protein</fullName>
    </submittedName>
</protein>
<evidence type="ECO:0000256" key="1">
    <source>
        <dbReference type="SAM" id="MobiDB-lite"/>
    </source>
</evidence>
<name>A0A9I9E3N2_CUCME</name>
<organism evidence="2">
    <name type="scientific">Cucumis melo</name>
    <name type="common">Muskmelon</name>
    <dbReference type="NCBI Taxonomy" id="3656"/>
    <lineage>
        <taxon>Eukaryota</taxon>
        <taxon>Viridiplantae</taxon>
        <taxon>Streptophyta</taxon>
        <taxon>Embryophyta</taxon>
        <taxon>Tracheophyta</taxon>
        <taxon>Spermatophyta</taxon>
        <taxon>Magnoliopsida</taxon>
        <taxon>eudicotyledons</taxon>
        <taxon>Gunneridae</taxon>
        <taxon>Pentapetalae</taxon>
        <taxon>rosids</taxon>
        <taxon>fabids</taxon>
        <taxon>Cucurbitales</taxon>
        <taxon>Cucurbitaceae</taxon>
        <taxon>Benincaseae</taxon>
        <taxon>Cucumis</taxon>
    </lineage>
</organism>
<dbReference type="Gramene" id="MELO3C028220.2.1">
    <property type="protein sequence ID" value="MELO3C028220.2.1"/>
    <property type="gene ID" value="MELO3C028220.2"/>
</dbReference>
<accession>A0A9I9E3N2</accession>
<feature type="region of interest" description="Disordered" evidence="1">
    <location>
        <begin position="1"/>
        <end position="20"/>
    </location>
</feature>
<dbReference type="AlphaFoldDB" id="A0A9I9E3N2"/>
<sequence length="97" mass="10709">AARLATGGRRGSATQKRTARLHTRTRLTRRFGFGFGRADVERLRVQVRRLEARSALAAGLQSARRRDGWLTDVLAASDLSGSFRLDRSGATRLGYPP</sequence>
<evidence type="ECO:0000313" key="2">
    <source>
        <dbReference type="EnsemblPlants" id="MELO3C028220.2.1"/>
    </source>
</evidence>
<proteinExistence type="predicted"/>
<reference evidence="2" key="1">
    <citation type="submission" date="2023-03" db="UniProtKB">
        <authorList>
            <consortium name="EnsemblPlants"/>
        </authorList>
    </citation>
    <scope>IDENTIFICATION</scope>
</reference>